<dbReference type="OrthoDB" id="2526284at2759"/>
<feature type="compositionally biased region" description="Polar residues" evidence="4">
    <location>
        <begin position="76"/>
        <end position="96"/>
    </location>
</feature>
<evidence type="ECO:0000313" key="6">
    <source>
        <dbReference type="EMBL" id="CAF9941732.1"/>
    </source>
</evidence>
<evidence type="ECO:0000256" key="1">
    <source>
        <dbReference type="ARBA" id="ARBA00004167"/>
    </source>
</evidence>
<dbReference type="GO" id="GO:0016020">
    <property type="term" value="C:membrane"/>
    <property type="evidence" value="ECO:0007669"/>
    <property type="project" value="UniProtKB-SubCell"/>
</dbReference>
<evidence type="ECO:0000256" key="2">
    <source>
        <dbReference type="ARBA" id="ARBA00022692"/>
    </source>
</evidence>
<feature type="transmembrane region" description="Helical" evidence="5">
    <location>
        <begin position="21"/>
        <end position="43"/>
    </location>
</feature>
<keyword evidence="7" id="KW-1185">Reference proteome</keyword>
<protein>
    <recommendedName>
        <fullName evidence="8">Glycosyltransferase family 92 protein</fullName>
    </recommendedName>
</protein>
<accession>A0A8H3PIM2</accession>
<gene>
    <name evidence="6" type="ORF">ALECFALPRED_009282</name>
</gene>
<reference evidence="6" key="1">
    <citation type="submission" date="2021-03" db="EMBL/GenBank/DDBJ databases">
        <authorList>
            <person name="Tagirdzhanova G."/>
        </authorList>
    </citation>
    <scope>NUCLEOTIDE SEQUENCE</scope>
</reference>
<dbReference type="GO" id="GO:0005737">
    <property type="term" value="C:cytoplasm"/>
    <property type="evidence" value="ECO:0007669"/>
    <property type="project" value="TreeGrafter"/>
</dbReference>
<comment type="caution">
    <text evidence="6">The sequence shown here is derived from an EMBL/GenBank/DDBJ whole genome shotgun (WGS) entry which is preliminary data.</text>
</comment>
<organism evidence="6 7">
    <name type="scientific">Alectoria fallacina</name>
    <dbReference type="NCBI Taxonomy" id="1903189"/>
    <lineage>
        <taxon>Eukaryota</taxon>
        <taxon>Fungi</taxon>
        <taxon>Dikarya</taxon>
        <taxon>Ascomycota</taxon>
        <taxon>Pezizomycotina</taxon>
        <taxon>Lecanoromycetes</taxon>
        <taxon>OSLEUM clade</taxon>
        <taxon>Lecanoromycetidae</taxon>
        <taxon>Lecanorales</taxon>
        <taxon>Lecanorineae</taxon>
        <taxon>Parmeliaceae</taxon>
        <taxon>Alectoria</taxon>
    </lineage>
</organism>
<evidence type="ECO:0000256" key="4">
    <source>
        <dbReference type="SAM" id="MobiDB-lite"/>
    </source>
</evidence>
<dbReference type="EMBL" id="CAJPDR010000679">
    <property type="protein sequence ID" value="CAF9941732.1"/>
    <property type="molecule type" value="Genomic_DNA"/>
</dbReference>
<dbReference type="AlphaFoldDB" id="A0A8H3PIM2"/>
<dbReference type="Pfam" id="PF13704">
    <property type="entry name" value="Glyco_tranf_2_4"/>
    <property type="match status" value="1"/>
</dbReference>
<keyword evidence="3 5" id="KW-1133">Transmembrane helix</keyword>
<keyword evidence="2 5" id="KW-0812">Transmembrane</keyword>
<proteinExistence type="predicted"/>
<comment type="subcellular location">
    <subcellularLocation>
        <location evidence="1">Membrane</location>
        <topology evidence="1">Single-pass membrane protein</topology>
    </subcellularLocation>
</comment>
<dbReference type="PANTHER" id="PTHR21461">
    <property type="entry name" value="GLYCOSYLTRANSFERASE FAMILY 92 PROTEIN"/>
    <property type="match status" value="1"/>
</dbReference>
<evidence type="ECO:0000313" key="7">
    <source>
        <dbReference type="Proteomes" id="UP000664203"/>
    </source>
</evidence>
<evidence type="ECO:0000256" key="5">
    <source>
        <dbReference type="SAM" id="Phobius"/>
    </source>
</evidence>
<evidence type="ECO:0000256" key="3">
    <source>
        <dbReference type="ARBA" id="ARBA00022989"/>
    </source>
</evidence>
<dbReference type="Proteomes" id="UP000664203">
    <property type="component" value="Unassembled WGS sequence"/>
</dbReference>
<sequence length="423" mass="48293">MFSSHQTNDFWDRPIVFSPKRIVRVLTICVLLTLSLFTVLWIAPRGPSSRTSALLQDKAADSTSHTSSQDDRTKEMQYSSSTTTNLKEIPYSSSKSLDLEENPYSSEYSDLKGLPYSNEKSVSKQKTKPSNNVPSSTGGGIEATFTKTPYPPLPPGDDEEYMSICIAVKNQHLDLLEWFPHYYYHHGIRRFYVMDDGSQPPISILPDYGIPRSAITFTYIPRTPIEERPEPMHHHIYGNMCIKDYGRRHTWMAFLDADEFLEMRNGQTLMQWLHDWEHNDTVGAVAAQWLTHNSAGLLTRPESGARKNFDKCVVNDPNGENKHVKMFVRTELFQQVNNVHHIGTKDGYMEVGEHGDPTGPWRSPITHDKWALHHYGVKSRQEFIEKQDRGNANALAKPIPEALWEGVEGMDEVDCKGLTDYYP</sequence>
<evidence type="ECO:0008006" key="8">
    <source>
        <dbReference type="Google" id="ProtNLM"/>
    </source>
</evidence>
<dbReference type="PANTHER" id="PTHR21461:SF69">
    <property type="entry name" value="GLYCOSYLTRANSFERASE FAMILY 92 PROTEIN"/>
    <property type="match status" value="1"/>
</dbReference>
<feature type="region of interest" description="Disordered" evidence="4">
    <location>
        <begin position="52"/>
        <end position="147"/>
    </location>
</feature>
<dbReference type="GO" id="GO:0016757">
    <property type="term" value="F:glycosyltransferase activity"/>
    <property type="evidence" value="ECO:0007669"/>
    <property type="project" value="TreeGrafter"/>
</dbReference>
<name>A0A8H3PIM2_9LECA</name>
<keyword evidence="5" id="KW-0472">Membrane</keyword>